<dbReference type="Pfam" id="PF03448">
    <property type="entry name" value="MgtE_N"/>
    <property type="match status" value="1"/>
</dbReference>
<dbReference type="InterPro" id="IPR006669">
    <property type="entry name" value="MgtE_transporter"/>
</dbReference>
<feature type="transmembrane region" description="Helical" evidence="9">
    <location>
        <begin position="445"/>
        <end position="467"/>
    </location>
</feature>
<dbReference type="CDD" id="cd04606">
    <property type="entry name" value="CBS_pair_Mg_transporter"/>
    <property type="match status" value="1"/>
</dbReference>
<evidence type="ECO:0000313" key="12">
    <source>
        <dbReference type="Proteomes" id="UP000231896"/>
    </source>
</evidence>
<dbReference type="NCBIfam" id="TIGR00400">
    <property type="entry name" value="mgtE"/>
    <property type="match status" value="1"/>
</dbReference>
<dbReference type="AlphaFoldDB" id="A0A2K8NVN3"/>
<dbReference type="PANTHER" id="PTHR43773:SF1">
    <property type="entry name" value="MAGNESIUM TRANSPORTER MGTE"/>
    <property type="match status" value="1"/>
</dbReference>
<evidence type="ECO:0000259" key="10">
    <source>
        <dbReference type="PROSITE" id="PS51371"/>
    </source>
</evidence>
<evidence type="ECO:0000256" key="3">
    <source>
        <dbReference type="ARBA" id="ARBA00022448"/>
    </source>
</evidence>
<dbReference type="GO" id="GO:0005886">
    <property type="term" value="C:plasma membrane"/>
    <property type="evidence" value="ECO:0007669"/>
    <property type="project" value="UniProtKB-SubCell"/>
</dbReference>
<dbReference type="Gene3D" id="3.10.580.10">
    <property type="entry name" value="CBS-domain"/>
    <property type="match status" value="1"/>
</dbReference>
<feature type="transmembrane region" description="Helical" evidence="9">
    <location>
        <begin position="405"/>
        <end position="433"/>
    </location>
</feature>
<dbReference type="OrthoDB" id="9790355at2"/>
<dbReference type="KEGG" id="eml:EMELA_v1c03080"/>
<keyword evidence="7 9" id="KW-0472">Membrane</keyword>
<name>A0A2K8NVN3_9MOLU</name>
<keyword evidence="9" id="KW-1003">Cell membrane</keyword>
<comment type="subunit">
    <text evidence="9">Homodimer.</text>
</comment>
<protein>
    <recommendedName>
        <fullName evidence="9">Magnesium transporter MgtE</fullName>
    </recommendedName>
</protein>
<feature type="transmembrane region" description="Helical" evidence="9">
    <location>
        <begin position="370"/>
        <end position="393"/>
    </location>
</feature>
<dbReference type="InterPro" id="IPR038076">
    <property type="entry name" value="MgtE_N_sf"/>
</dbReference>
<evidence type="ECO:0000256" key="6">
    <source>
        <dbReference type="ARBA" id="ARBA00022989"/>
    </source>
</evidence>
<dbReference type="InterPro" id="IPR000644">
    <property type="entry name" value="CBS_dom"/>
</dbReference>
<dbReference type="InterPro" id="IPR006668">
    <property type="entry name" value="Mg_transptr_MgtE_intracell_dom"/>
</dbReference>
<evidence type="ECO:0000313" key="11">
    <source>
        <dbReference type="EMBL" id="ATZ17879.1"/>
    </source>
</evidence>
<organism evidence="11 12">
    <name type="scientific">Mesoplasma melaleucae</name>
    <dbReference type="NCBI Taxonomy" id="81459"/>
    <lineage>
        <taxon>Bacteria</taxon>
        <taxon>Bacillati</taxon>
        <taxon>Mycoplasmatota</taxon>
        <taxon>Mollicutes</taxon>
        <taxon>Entomoplasmatales</taxon>
        <taxon>Entomoplasmataceae</taxon>
        <taxon>Mesoplasma</taxon>
    </lineage>
</organism>
<keyword evidence="8" id="KW-0129">CBS domain</keyword>
<evidence type="ECO:0000256" key="1">
    <source>
        <dbReference type="ARBA" id="ARBA00004141"/>
    </source>
</evidence>
<evidence type="ECO:0000256" key="4">
    <source>
        <dbReference type="ARBA" id="ARBA00022692"/>
    </source>
</evidence>
<comment type="subcellular location">
    <subcellularLocation>
        <location evidence="9">Cell membrane</location>
        <topology evidence="9">Multi-pass membrane protein</topology>
    </subcellularLocation>
    <subcellularLocation>
        <location evidence="1">Membrane</location>
        <topology evidence="1">Multi-pass membrane protein</topology>
    </subcellularLocation>
</comment>
<dbReference type="InterPro" id="IPR046342">
    <property type="entry name" value="CBS_dom_sf"/>
</dbReference>
<reference evidence="11 12" key="1">
    <citation type="submission" date="2017-11" db="EMBL/GenBank/DDBJ databases">
        <title>Genome sequence of Entomoplasma melaleucae M1 (ATCC 49191).</title>
        <authorList>
            <person name="Lo W.-S."/>
            <person name="Gasparich G.E."/>
            <person name="Kuo C.-H."/>
        </authorList>
    </citation>
    <scope>NUCLEOTIDE SEQUENCE [LARGE SCALE GENOMIC DNA]</scope>
    <source>
        <strain evidence="11 12">M1</strain>
    </source>
</reference>
<feature type="domain" description="CBS" evidence="10">
    <location>
        <begin position="201"/>
        <end position="257"/>
    </location>
</feature>
<dbReference type="RefSeq" id="WP_028124434.1">
    <property type="nucleotide sequence ID" value="NZ_CP024964.1"/>
</dbReference>
<keyword evidence="9" id="KW-0479">Metal-binding</keyword>
<comment type="function">
    <text evidence="9">Acts as a magnesium transporter.</text>
</comment>
<dbReference type="PANTHER" id="PTHR43773">
    <property type="entry name" value="MAGNESIUM TRANSPORTER MGTE"/>
    <property type="match status" value="1"/>
</dbReference>
<dbReference type="Pfam" id="PF00571">
    <property type="entry name" value="CBS"/>
    <property type="match status" value="2"/>
</dbReference>
<feature type="transmembrane region" description="Helical" evidence="9">
    <location>
        <begin position="287"/>
        <end position="311"/>
    </location>
</feature>
<evidence type="ECO:0000256" key="7">
    <source>
        <dbReference type="ARBA" id="ARBA00023136"/>
    </source>
</evidence>
<sequence>MIKLDHIEEQIENALAEKDVKKLRNISKETQFVDFAEAMEQFESKKVLKIFRLLEIEEAAEIFTYLNSEDQEYIIEAFTNTEIQEILDELYTDDIIDLIDEMRIEVVKKILKATTKDVRKELNNILKYKEHTAGAIMSINFTELKADNTVEMAIKAIKRRHDEYDEIDDLFIIDEQNKLLGWIELKQLLINEQSTKLGDIMNTKLINVNVEMDQEEVANYFKRYDINTLPVVNKNQELVGIITVDDVIDVLVEESTEDIQNFAGIDADDVDSDYFETNIYKMYKSRVIWLSILLLIGIITHVIMILMFNLVPGLNDLEKGKEIIMMLPILIVVAGISGNIANQSSLMMIRSLALNQVHKKEIKNILGKELVVGALLGITLAFINVIRLLIIYAVQDNGSISSTSWMIILFSTLGILVVAILANLLGILLPLVLKKLKKDPTIASSPLITSLVDIMCVLVFIGFALIIV</sequence>
<dbReference type="Gene3D" id="1.10.357.20">
    <property type="entry name" value="SLC41 divalent cation transporters, integral membrane domain"/>
    <property type="match status" value="1"/>
</dbReference>
<keyword evidence="12" id="KW-1185">Reference proteome</keyword>
<dbReference type="InterPro" id="IPR036739">
    <property type="entry name" value="SLC41_membr_dom_sf"/>
</dbReference>
<dbReference type="STRING" id="1408435.GCA_000685885_01177"/>
<keyword evidence="4 9" id="KW-0812">Transmembrane</keyword>
<dbReference type="SUPFAM" id="SSF161093">
    <property type="entry name" value="MgtE membrane domain-like"/>
    <property type="match status" value="1"/>
</dbReference>
<dbReference type="InterPro" id="IPR006667">
    <property type="entry name" value="SLC41_membr_dom"/>
</dbReference>
<keyword evidence="3 9" id="KW-0813">Transport</keyword>
<accession>A0A2K8NVN3</accession>
<gene>
    <name evidence="11" type="primary">mgtE</name>
    <name evidence="11" type="ORF">EMELA_v1c03080</name>
</gene>
<dbReference type="Proteomes" id="UP000231896">
    <property type="component" value="Chromosome"/>
</dbReference>
<dbReference type="GO" id="GO:0015095">
    <property type="term" value="F:magnesium ion transmembrane transporter activity"/>
    <property type="evidence" value="ECO:0007669"/>
    <property type="project" value="UniProtKB-UniRule"/>
</dbReference>
<feature type="transmembrane region" description="Helical" evidence="9">
    <location>
        <begin position="323"/>
        <end position="341"/>
    </location>
</feature>
<dbReference type="SUPFAM" id="SSF158791">
    <property type="entry name" value="MgtE N-terminal domain-like"/>
    <property type="match status" value="1"/>
</dbReference>
<evidence type="ECO:0000256" key="8">
    <source>
        <dbReference type="PROSITE-ProRule" id="PRU00703"/>
    </source>
</evidence>
<keyword evidence="5 9" id="KW-0460">Magnesium</keyword>
<evidence type="ECO:0000256" key="5">
    <source>
        <dbReference type="ARBA" id="ARBA00022842"/>
    </source>
</evidence>
<dbReference type="GO" id="GO:0046872">
    <property type="term" value="F:metal ion binding"/>
    <property type="evidence" value="ECO:0007669"/>
    <property type="project" value="UniProtKB-KW"/>
</dbReference>
<dbReference type="PROSITE" id="PS51371">
    <property type="entry name" value="CBS"/>
    <property type="match status" value="1"/>
</dbReference>
<dbReference type="Pfam" id="PF01769">
    <property type="entry name" value="MgtE"/>
    <property type="match status" value="1"/>
</dbReference>
<dbReference type="SMART" id="SM00116">
    <property type="entry name" value="CBS"/>
    <property type="match status" value="2"/>
</dbReference>
<dbReference type="EMBL" id="CP024964">
    <property type="protein sequence ID" value="ATZ17879.1"/>
    <property type="molecule type" value="Genomic_DNA"/>
</dbReference>
<comment type="similarity">
    <text evidence="2 9">Belongs to the SLC41A transporter family.</text>
</comment>
<evidence type="ECO:0000256" key="9">
    <source>
        <dbReference type="RuleBase" id="RU362011"/>
    </source>
</evidence>
<keyword evidence="6 9" id="KW-1133">Transmembrane helix</keyword>
<evidence type="ECO:0000256" key="2">
    <source>
        <dbReference type="ARBA" id="ARBA00009749"/>
    </source>
</evidence>
<dbReference type="SMART" id="SM00924">
    <property type="entry name" value="MgtE_N"/>
    <property type="match status" value="1"/>
</dbReference>
<dbReference type="Gene3D" id="1.25.60.10">
    <property type="entry name" value="MgtE N-terminal domain-like"/>
    <property type="match status" value="1"/>
</dbReference>
<proteinExistence type="inferred from homology"/>
<dbReference type="SUPFAM" id="SSF54631">
    <property type="entry name" value="CBS-domain pair"/>
    <property type="match status" value="1"/>
</dbReference>